<accession>A0A1S7NY77</accession>
<proteinExistence type="predicted"/>
<name>A0A1S7NY77_9HYPH</name>
<protein>
    <submittedName>
        <fullName evidence="1">Uncharacterized protein</fullName>
    </submittedName>
</protein>
<evidence type="ECO:0000313" key="2">
    <source>
        <dbReference type="Proteomes" id="UP000191987"/>
    </source>
</evidence>
<gene>
    <name evidence="1" type="ORF">AGR7C_Cc110053</name>
</gene>
<dbReference type="RefSeq" id="WP_162936612.1">
    <property type="nucleotide sequence ID" value="NZ_LT009748.1"/>
</dbReference>
<organism evidence="1 2">
    <name type="scientific">Agrobacterium deltaense Zutra 3/1</name>
    <dbReference type="NCBI Taxonomy" id="1183427"/>
    <lineage>
        <taxon>Bacteria</taxon>
        <taxon>Pseudomonadati</taxon>
        <taxon>Pseudomonadota</taxon>
        <taxon>Alphaproteobacteria</taxon>
        <taxon>Hyphomicrobiales</taxon>
        <taxon>Rhizobiaceae</taxon>
        <taxon>Rhizobium/Agrobacterium group</taxon>
        <taxon>Agrobacterium</taxon>
    </lineage>
</organism>
<evidence type="ECO:0000313" key="1">
    <source>
        <dbReference type="EMBL" id="CUX13238.1"/>
    </source>
</evidence>
<dbReference type="EMBL" id="FBWG01000003">
    <property type="protein sequence ID" value="CUX13238.1"/>
    <property type="molecule type" value="Genomic_DNA"/>
</dbReference>
<dbReference type="Proteomes" id="UP000191987">
    <property type="component" value="Unassembled WGS sequence"/>
</dbReference>
<sequence>MNSEQYMSIDVEYDLAIFVCGYETRSRHIAENKAGTFKNALILDYLSVGIHGYDSNKAFYNNIQGAKFIDVRSPRIELELGEKIKSVREKEMGEPIRVLFDISSCSRTLMARILLEIHSNRGPRIDVSIAYSLAEFYTPPKQEFPSHISEPIIGDLAGWSDDLSKSPCAVIGLGFEPGRAIGCIDYLEIPAARLFLPVGPDPRFIEAVKDANSLLIEDVGDNYLFSYDILSPQETYEKLDSLLFGLLERYRPVIIPLGPKIFSAVAIRLALELQPAVCVWRTSSGDLSDPFDVKPSGEITMFKFSVDGCVSQ</sequence>
<dbReference type="AlphaFoldDB" id="A0A1S7NY77"/>
<reference evidence="1 2" key="1">
    <citation type="submission" date="2016-01" db="EMBL/GenBank/DDBJ databases">
        <authorList>
            <person name="Oliw E.H."/>
        </authorList>
    </citation>
    <scope>NUCLEOTIDE SEQUENCE [LARGE SCALE GENOMIC DNA]</scope>
    <source>
        <strain evidence="1 2">Zutra 3-1</strain>
    </source>
</reference>